<organism evidence="1 2">
    <name type="scientific">Mesorhizobium shangrilense</name>
    <dbReference type="NCBI Taxonomy" id="460060"/>
    <lineage>
        <taxon>Bacteria</taxon>
        <taxon>Pseudomonadati</taxon>
        <taxon>Pseudomonadota</taxon>
        <taxon>Alphaproteobacteria</taxon>
        <taxon>Hyphomicrobiales</taxon>
        <taxon>Phyllobacteriaceae</taxon>
        <taxon>Mesorhizobium</taxon>
    </lineage>
</organism>
<protein>
    <submittedName>
        <fullName evidence="1">Uncharacterized protein</fullName>
    </submittedName>
</protein>
<dbReference type="RefSeq" id="WP_354464729.1">
    <property type="nucleotide sequence ID" value="NZ_JBEWSZ010000010.1"/>
</dbReference>
<name>A0ABV2DS75_9HYPH</name>
<evidence type="ECO:0000313" key="2">
    <source>
        <dbReference type="Proteomes" id="UP001548832"/>
    </source>
</evidence>
<evidence type="ECO:0000313" key="1">
    <source>
        <dbReference type="EMBL" id="MET2832508.1"/>
    </source>
</evidence>
<reference evidence="1 2" key="1">
    <citation type="submission" date="2024-06" db="EMBL/GenBank/DDBJ databases">
        <authorList>
            <person name="Kim D.-U."/>
        </authorList>
    </citation>
    <scope>NUCLEOTIDE SEQUENCE [LARGE SCALE GENOMIC DNA]</scope>
    <source>
        <strain evidence="1 2">KACC15460</strain>
    </source>
</reference>
<comment type="caution">
    <text evidence="1">The sequence shown here is derived from an EMBL/GenBank/DDBJ whole genome shotgun (WGS) entry which is preliminary data.</text>
</comment>
<sequence length="72" mass="7941">MTGQVKFRRKLLRGQFLRLMESPPAAVVAKDHDVYRSSHTLVVSAHPLLLSAFVLADSALPRGSAYWISGGY</sequence>
<gene>
    <name evidence="1" type="ORF">ABVQ20_36810</name>
</gene>
<dbReference type="Proteomes" id="UP001548832">
    <property type="component" value="Unassembled WGS sequence"/>
</dbReference>
<accession>A0ABV2DS75</accession>
<proteinExistence type="predicted"/>
<dbReference type="EMBL" id="JBEWSZ010000010">
    <property type="protein sequence ID" value="MET2832508.1"/>
    <property type="molecule type" value="Genomic_DNA"/>
</dbReference>
<keyword evidence="2" id="KW-1185">Reference proteome</keyword>